<dbReference type="AlphaFoldDB" id="A0A9J6B4Y5"/>
<reference evidence="1 2" key="1">
    <citation type="submission" date="2020-09" db="EMBL/GenBank/DDBJ databases">
        <title>De no assembly of potato wild relative species, Solanum commersonii.</title>
        <authorList>
            <person name="Cho K."/>
        </authorList>
    </citation>
    <scope>NUCLEOTIDE SEQUENCE [LARGE SCALE GENOMIC DNA]</scope>
    <source>
        <strain evidence="1">LZ3.2</strain>
        <tissue evidence="1">Leaf</tissue>
    </source>
</reference>
<evidence type="ECO:0000313" key="2">
    <source>
        <dbReference type="Proteomes" id="UP000824120"/>
    </source>
</evidence>
<name>A0A9J6B4Y5_SOLCO</name>
<evidence type="ECO:0000313" key="1">
    <source>
        <dbReference type="EMBL" id="KAG5631683.1"/>
    </source>
</evidence>
<gene>
    <name evidence="1" type="ORF">H5410_003400</name>
</gene>
<dbReference type="EMBL" id="JACXVP010000001">
    <property type="protein sequence ID" value="KAG5631683.1"/>
    <property type="molecule type" value="Genomic_DNA"/>
</dbReference>
<organism evidence="1 2">
    <name type="scientific">Solanum commersonii</name>
    <name type="common">Commerson's wild potato</name>
    <name type="synonym">Commerson's nightshade</name>
    <dbReference type="NCBI Taxonomy" id="4109"/>
    <lineage>
        <taxon>Eukaryota</taxon>
        <taxon>Viridiplantae</taxon>
        <taxon>Streptophyta</taxon>
        <taxon>Embryophyta</taxon>
        <taxon>Tracheophyta</taxon>
        <taxon>Spermatophyta</taxon>
        <taxon>Magnoliopsida</taxon>
        <taxon>eudicotyledons</taxon>
        <taxon>Gunneridae</taxon>
        <taxon>Pentapetalae</taxon>
        <taxon>asterids</taxon>
        <taxon>lamiids</taxon>
        <taxon>Solanales</taxon>
        <taxon>Solanaceae</taxon>
        <taxon>Solanoideae</taxon>
        <taxon>Solaneae</taxon>
        <taxon>Solanum</taxon>
    </lineage>
</organism>
<proteinExistence type="predicted"/>
<comment type="caution">
    <text evidence="1">The sequence shown here is derived from an EMBL/GenBank/DDBJ whole genome shotgun (WGS) entry which is preliminary data.</text>
</comment>
<accession>A0A9J6B4Y5</accession>
<keyword evidence="2" id="KW-1185">Reference proteome</keyword>
<dbReference type="Proteomes" id="UP000824120">
    <property type="component" value="Chromosome 1"/>
</dbReference>
<protein>
    <submittedName>
        <fullName evidence="1">Uncharacterized protein</fullName>
    </submittedName>
</protein>
<sequence length="87" mass="9032">MPNLGPPSVAPALAVAPLPPSLLNRLKGDGLRTILEEKLLSVEGLEADVRAAQLEKSVPGMINKAILAALTPLQNAVDALTVRVISC</sequence>